<comment type="caution">
    <text evidence="2">The sequence shown here is derived from an EMBL/GenBank/DDBJ whole genome shotgun (WGS) entry which is preliminary data.</text>
</comment>
<organism evidence="2 3">
    <name type="scientific">Marasmius tenuissimus</name>
    <dbReference type="NCBI Taxonomy" id="585030"/>
    <lineage>
        <taxon>Eukaryota</taxon>
        <taxon>Fungi</taxon>
        <taxon>Dikarya</taxon>
        <taxon>Basidiomycota</taxon>
        <taxon>Agaricomycotina</taxon>
        <taxon>Agaricomycetes</taxon>
        <taxon>Agaricomycetidae</taxon>
        <taxon>Agaricales</taxon>
        <taxon>Marasmiineae</taxon>
        <taxon>Marasmiaceae</taxon>
        <taxon>Marasmius</taxon>
    </lineage>
</organism>
<name>A0ABR2ZSJ1_9AGAR</name>
<evidence type="ECO:0000313" key="3">
    <source>
        <dbReference type="Proteomes" id="UP001437256"/>
    </source>
</evidence>
<dbReference type="Proteomes" id="UP001437256">
    <property type="component" value="Unassembled WGS sequence"/>
</dbReference>
<feature type="compositionally biased region" description="Basic and acidic residues" evidence="1">
    <location>
        <begin position="58"/>
        <end position="78"/>
    </location>
</feature>
<sequence length="78" mass="8692">MLNFTTDLMRQAFSQSGTTLGLMNDNKAFDMRQLGINYRASPIVVDEYHMGAPQESVDPYRDGHDLKARAGDRAPEAS</sequence>
<accession>A0ABR2ZSJ1</accession>
<keyword evidence="3" id="KW-1185">Reference proteome</keyword>
<feature type="region of interest" description="Disordered" evidence="1">
    <location>
        <begin position="53"/>
        <end position="78"/>
    </location>
</feature>
<evidence type="ECO:0000256" key="1">
    <source>
        <dbReference type="SAM" id="MobiDB-lite"/>
    </source>
</evidence>
<feature type="non-terminal residue" evidence="2">
    <location>
        <position position="78"/>
    </location>
</feature>
<dbReference type="EMBL" id="JBBXMP010000068">
    <property type="protein sequence ID" value="KAL0064072.1"/>
    <property type="molecule type" value="Genomic_DNA"/>
</dbReference>
<gene>
    <name evidence="2" type="ORF">AAF712_009038</name>
</gene>
<reference evidence="2 3" key="1">
    <citation type="submission" date="2024-05" db="EMBL/GenBank/DDBJ databases">
        <title>A draft genome resource for the thread blight pathogen Marasmius tenuissimus strain MS-2.</title>
        <authorList>
            <person name="Yulfo-Soto G.E."/>
            <person name="Baruah I.K."/>
            <person name="Amoako-Attah I."/>
            <person name="Bukari Y."/>
            <person name="Meinhardt L.W."/>
            <person name="Bailey B.A."/>
            <person name="Cohen S.P."/>
        </authorList>
    </citation>
    <scope>NUCLEOTIDE SEQUENCE [LARGE SCALE GENOMIC DNA]</scope>
    <source>
        <strain evidence="2 3">MS-2</strain>
    </source>
</reference>
<evidence type="ECO:0000313" key="2">
    <source>
        <dbReference type="EMBL" id="KAL0064072.1"/>
    </source>
</evidence>
<proteinExistence type="predicted"/>
<protein>
    <submittedName>
        <fullName evidence="2">Uncharacterized protein</fullName>
    </submittedName>
</protein>